<reference evidence="16 17" key="1">
    <citation type="journal article" date="2010" name="Stand. Genomic Sci.">
        <title>Complete genome sequence of Acetohalobium arabaticum type strain (Z-7288).</title>
        <authorList>
            <person name="Sikorski J."/>
            <person name="Lapidus A."/>
            <person name="Chertkov O."/>
            <person name="Lucas S."/>
            <person name="Copeland A."/>
            <person name="Glavina Del Rio T."/>
            <person name="Nolan M."/>
            <person name="Tice H."/>
            <person name="Cheng J.F."/>
            <person name="Han C."/>
            <person name="Brambilla E."/>
            <person name="Pitluck S."/>
            <person name="Liolios K."/>
            <person name="Ivanova N."/>
            <person name="Mavromatis K."/>
            <person name="Mikhailova N."/>
            <person name="Pati A."/>
            <person name="Bruce D."/>
            <person name="Detter C."/>
            <person name="Tapia R."/>
            <person name="Goodwin L."/>
            <person name="Chen A."/>
            <person name="Palaniappan K."/>
            <person name="Land M."/>
            <person name="Hauser L."/>
            <person name="Chang Y.J."/>
            <person name="Jeffries C.D."/>
            <person name="Rohde M."/>
            <person name="Goker M."/>
            <person name="Spring S."/>
            <person name="Woyke T."/>
            <person name="Bristow J."/>
            <person name="Eisen J.A."/>
            <person name="Markowitz V."/>
            <person name="Hugenholtz P."/>
            <person name="Kyrpides N.C."/>
            <person name="Klenk H.P."/>
        </authorList>
    </citation>
    <scope>NUCLEOTIDE SEQUENCE [LARGE SCALE GENOMIC DNA]</scope>
    <source>
        <strain evidence="17">ATCC 49924 / DSM 5501 / Z-7288</strain>
    </source>
</reference>
<evidence type="ECO:0000256" key="4">
    <source>
        <dbReference type="ARBA" id="ARBA00012086"/>
    </source>
</evidence>
<dbReference type="PIRSF" id="PIRSF001365">
    <property type="entry name" value="DHDPS"/>
    <property type="match status" value="1"/>
</dbReference>
<accession>D9QRE0</accession>
<dbReference type="CDD" id="cd00950">
    <property type="entry name" value="DHDPS"/>
    <property type="match status" value="1"/>
</dbReference>
<dbReference type="KEGG" id="aar:Acear_1575"/>
<dbReference type="eggNOG" id="COG0329">
    <property type="taxonomic scope" value="Bacteria"/>
</dbReference>
<dbReference type="EC" id="4.3.3.7" evidence="4 12"/>
<feature type="site" description="Part of a proton relay during catalysis" evidence="12">
    <location>
        <position position="46"/>
    </location>
</feature>
<comment type="subunit">
    <text evidence="12">Homotetramer; dimer of dimers.</text>
</comment>
<dbReference type="InterPro" id="IPR020625">
    <property type="entry name" value="Schiff_base-form_aldolases_AS"/>
</dbReference>
<comment type="pathway">
    <text evidence="2 12">Amino-acid biosynthesis; L-lysine biosynthesis via DAP pathway; (S)-tetrahydrodipicolinate from L-aspartate: step 3/4.</text>
</comment>
<evidence type="ECO:0000256" key="8">
    <source>
        <dbReference type="ARBA" id="ARBA00023154"/>
    </source>
</evidence>
<keyword evidence="17" id="KW-1185">Reference proteome</keyword>
<evidence type="ECO:0000256" key="10">
    <source>
        <dbReference type="ARBA" id="ARBA00023270"/>
    </source>
</evidence>
<evidence type="ECO:0000256" key="9">
    <source>
        <dbReference type="ARBA" id="ARBA00023239"/>
    </source>
</evidence>
<dbReference type="SUPFAM" id="SSF51569">
    <property type="entry name" value="Aldolase"/>
    <property type="match status" value="1"/>
</dbReference>
<dbReference type="Proteomes" id="UP000001661">
    <property type="component" value="Chromosome"/>
</dbReference>
<evidence type="ECO:0000256" key="15">
    <source>
        <dbReference type="PIRSR" id="PIRSR001365-2"/>
    </source>
</evidence>
<evidence type="ECO:0000256" key="11">
    <source>
        <dbReference type="ARBA" id="ARBA00047836"/>
    </source>
</evidence>
<comment type="subcellular location">
    <subcellularLocation>
        <location evidence="12">Cytoplasm</location>
    </subcellularLocation>
</comment>
<dbReference type="InterPro" id="IPR013785">
    <property type="entry name" value="Aldolase_TIM"/>
</dbReference>
<sequence length="293" mass="31523">MTDLGEVITAMVTPFTDDLEVNYEAAARLANYLADNGSDGILLFGTTGEVPTLNKEEKIKLVEVVKEEVGDKVNIIVGTGSYSTQASIEMTKTATDLGVDGVMLVTPYYNKPPQDGLDKHFKQVAEVTDLPVILYNVPSRTSKNIEAETVARLAEVENIVAVKEASGDLEQVATVNRLTDDDFLIYSGDDGLTLPILSVGGTGVVSVAAHLVGNRIKEMIHCYKSGQVQKAAQLNAELGDVFAKIFITTNPIPVKKAVNLIGYEAGPVRPPLVDANQQQTEALKSLLQNHNLL</sequence>
<comment type="catalytic activity">
    <reaction evidence="11 12">
        <text>L-aspartate 4-semialdehyde + pyruvate = (2S,4S)-4-hydroxy-2,3,4,5-tetrahydrodipicolinate + H2O + H(+)</text>
        <dbReference type="Rhea" id="RHEA:34171"/>
        <dbReference type="ChEBI" id="CHEBI:15361"/>
        <dbReference type="ChEBI" id="CHEBI:15377"/>
        <dbReference type="ChEBI" id="CHEBI:15378"/>
        <dbReference type="ChEBI" id="CHEBI:67139"/>
        <dbReference type="ChEBI" id="CHEBI:537519"/>
        <dbReference type="EC" id="4.3.3.7"/>
    </reaction>
</comment>
<dbReference type="HAMAP" id="MF_00418">
    <property type="entry name" value="DapA"/>
    <property type="match status" value="1"/>
</dbReference>
<proteinExistence type="inferred from homology"/>
<dbReference type="GO" id="GO:0005829">
    <property type="term" value="C:cytosol"/>
    <property type="evidence" value="ECO:0007669"/>
    <property type="project" value="TreeGrafter"/>
</dbReference>
<comment type="caution">
    <text evidence="12">Was originally thought to be a dihydrodipicolinate synthase (DHDPS), catalyzing the condensation of (S)-aspartate-beta-semialdehyde [(S)-ASA] and pyruvate to dihydrodipicolinate (DHDP). However, it was shown in E.coli that the product of the enzymatic reaction is not dihydrodipicolinate but in fact (4S)-4-hydroxy-2,3,4,5-tetrahydro-(2S)-dipicolinic acid (HTPA), and that the consecutive dehydration reaction leading to DHDP is not spontaneous but catalyzed by DapB.</text>
</comment>
<evidence type="ECO:0000256" key="2">
    <source>
        <dbReference type="ARBA" id="ARBA00005120"/>
    </source>
</evidence>
<dbReference type="GO" id="GO:0009089">
    <property type="term" value="P:lysine biosynthetic process via diaminopimelate"/>
    <property type="evidence" value="ECO:0007669"/>
    <property type="project" value="UniProtKB-UniRule"/>
</dbReference>
<dbReference type="NCBIfam" id="TIGR00674">
    <property type="entry name" value="dapA"/>
    <property type="match status" value="1"/>
</dbReference>
<feature type="binding site" evidence="12 15">
    <location>
        <position position="205"/>
    </location>
    <ligand>
        <name>pyruvate</name>
        <dbReference type="ChEBI" id="CHEBI:15361"/>
    </ligand>
</feature>
<feature type="binding site" evidence="12 15">
    <location>
        <position position="47"/>
    </location>
    <ligand>
        <name>pyruvate</name>
        <dbReference type="ChEBI" id="CHEBI:15361"/>
    </ligand>
</feature>
<evidence type="ECO:0000256" key="5">
    <source>
        <dbReference type="ARBA" id="ARBA00022490"/>
    </source>
</evidence>
<dbReference type="EMBL" id="CP002105">
    <property type="protein sequence ID" value="ADL13081.1"/>
    <property type="molecule type" value="Genomic_DNA"/>
</dbReference>
<dbReference type="InterPro" id="IPR002220">
    <property type="entry name" value="DapA-like"/>
</dbReference>
<evidence type="ECO:0000256" key="7">
    <source>
        <dbReference type="ARBA" id="ARBA00022915"/>
    </source>
</evidence>
<feature type="site" description="Part of a proton relay during catalysis" evidence="12">
    <location>
        <position position="109"/>
    </location>
</feature>
<feature type="active site" description="Proton donor/acceptor" evidence="12 14">
    <location>
        <position position="135"/>
    </location>
</feature>
<dbReference type="Gene3D" id="3.20.20.70">
    <property type="entry name" value="Aldolase class I"/>
    <property type="match status" value="1"/>
</dbReference>
<name>D9QRE0_ACEAZ</name>
<evidence type="ECO:0000256" key="3">
    <source>
        <dbReference type="ARBA" id="ARBA00007592"/>
    </source>
</evidence>
<dbReference type="UniPathway" id="UPA00034">
    <property type="reaction ID" value="UER00017"/>
</dbReference>
<dbReference type="AlphaFoldDB" id="D9QRE0"/>
<evidence type="ECO:0000256" key="1">
    <source>
        <dbReference type="ARBA" id="ARBA00003294"/>
    </source>
</evidence>
<evidence type="ECO:0000256" key="13">
    <source>
        <dbReference type="PIRNR" id="PIRNR001365"/>
    </source>
</evidence>
<keyword evidence="9 12" id="KW-0456">Lyase</keyword>
<dbReference type="PANTHER" id="PTHR12128:SF66">
    <property type="entry name" value="4-HYDROXY-2-OXOGLUTARATE ALDOLASE, MITOCHONDRIAL"/>
    <property type="match status" value="1"/>
</dbReference>
<dbReference type="RefSeq" id="WP_013278526.1">
    <property type="nucleotide sequence ID" value="NC_014378.1"/>
</dbReference>
<evidence type="ECO:0000313" key="16">
    <source>
        <dbReference type="EMBL" id="ADL13081.1"/>
    </source>
</evidence>
<dbReference type="PROSITE" id="PS00666">
    <property type="entry name" value="DHDPS_2"/>
    <property type="match status" value="1"/>
</dbReference>
<gene>
    <name evidence="12" type="primary">dapA</name>
    <name evidence="16" type="ordered locus">Acear_1575</name>
</gene>
<keyword evidence="6 12" id="KW-0028">Amino-acid biosynthesis</keyword>
<evidence type="ECO:0000256" key="14">
    <source>
        <dbReference type="PIRSR" id="PIRSR001365-1"/>
    </source>
</evidence>
<dbReference type="SMART" id="SM01130">
    <property type="entry name" value="DHDPS"/>
    <property type="match status" value="1"/>
</dbReference>
<organism evidence="16 17">
    <name type="scientific">Acetohalobium arabaticum (strain ATCC 49924 / DSM 5501 / Z-7288)</name>
    <dbReference type="NCBI Taxonomy" id="574087"/>
    <lineage>
        <taxon>Bacteria</taxon>
        <taxon>Bacillati</taxon>
        <taxon>Bacillota</taxon>
        <taxon>Clostridia</taxon>
        <taxon>Halanaerobiales</taxon>
        <taxon>Halobacteroidaceae</taxon>
        <taxon>Acetohalobium</taxon>
    </lineage>
</organism>
<dbReference type="OrthoDB" id="9782828at2"/>
<keyword evidence="10 12" id="KW-0704">Schiff base</keyword>
<comment type="function">
    <text evidence="1 12">Catalyzes the condensation of (S)-aspartate-beta-semialdehyde [(S)-ASA] and pyruvate to 4-hydroxy-tetrahydrodipicolinate (HTPA).</text>
</comment>
<dbReference type="STRING" id="574087.Acear_1575"/>
<evidence type="ECO:0000256" key="6">
    <source>
        <dbReference type="ARBA" id="ARBA00022605"/>
    </source>
</evidence>
<dbReference type="PANTHER" id="PTHR12128">
    <property type="entry name" value="DIHYDRODIPICOLINATE SYNTHASE"/>
    <property type="match status" value="1"/>
</dbReference>
<dbReference type="HOGENOM" id="CLU_049343_7_1_9"/>
<dbReference type="PRINTS" id="PR00146">
    <property type="entry name" value="DHPICSNTHASE"/>
</dbReference>
<dbReference type="GO" id="GO:0008840">
    <property type="term" value="F:4-hydroxy-tetrahydrodipicolinate synthase activity"/>
    <property type="evidence" value="ECO:0007669"/>
    <property type="project" value="UniProtKB-UniRule"/>
</dbReference>
<dbReference type="Pfam" id="PF00701">
    <property type="entry name" value="DHDPS"/>
    <property type="match status" value="1"/>
</dbReference>
<comment type="similarity">
    <text evidence="3 12 13">Belongs to the DapA family.</text>
</comment>
<keyword evidence="5 12" id="KW-0963">Cytoplasm</keyword>
<protein>
    <recommendedName>
        <fullName evidence="4 12">4-hydroxy-tetrahydrodipicolinate synthase</fullName>
        <shortName evidence="12">HTPA synthase</shortName>
        <ecNumber evidence="4 12">4.3.3.7</ecNumber>
    </recommendedName>
</protein>
<evidence type="ECO:0000313" key="17">
    <source>
        <dbReference type="Proteomes" id="UP000001661"/>
    </source>
</evidence>
<dbReference type="GO" id="GO:0019877">
    <property type="term" value="P:diaminopimelate biosynthetic process"/>
    <property type="evidence" value="ECO:0007669"/>
    <property type="project" value="UniProtKB-UniRule"/>
</dbReference>
<dbReference type="InterPro" id="IPR005263">
    <property type="entry name" value="DapA"/>
</dbReference>
<keyword evidence="8 12" id="KW-0457">Lysine biosynthesis</keyword>
<keyword evidence="7 12" id="KW-0220">Diaminopimelate biosynthesis</keyword>
<feature type="active site" description="Schiff-base intermediate with substrate" evidence="12 14">
    <location>
        <position position="163"/>
    </location>
</feature>
<evidence type="ECO:0000256" key="12">
    <source>
        <dbReference type="HAMAP-Rule" id="MF_00418"/>
    </source>
</evidence>